<dbReference type="Pfam" id="PF01613">
    <property type="entry name" value="Flavin_Reduct"/>
    <property type="match status" value="1"/>
</dbReference>
<geneLocation type="plasmid" evidence="4 5">
    <name>pTC2</name>
</geneLocation>
<evidence type="ECO:0000313" key="4">
    <source>
        <dbReference type="EMBL" id="ABM10683.1"/>
    </source>
</evidence>
<accession>A1RDH2</accession>
<reference evidence="4 5" key="1">
    <citation type="journal article" date="2006" name="PLoS Genet.">
        <title>Secrets of soil survival revealed by the genome sequence of Arthrobacter aurescens TC1.</title>
        <authorList>
            <person name="Mongodin E.F."/>
            <person name="Shapir N."/>
            <person name="Daugherty S.C."/>
            <person name="DeBoy R.T."/>
            <person name="Emerson J.B."/>
            <person name="Shvartzbeyn A."/>
            <person name="Radune D."/>
            <person name="Vamathevan J."/>
            <person name="Riggs F."/>
            <person name="Grinberg V."/>
            <person name="Khouri H."/>
            <person name="Wackett L.P."/>
            <person name="Nelson K.E."/>
            <person name="Sadowsky M.J."/>
        </authorList>
    </citation>
    <scope>NUCLEOTIDE SEQUENCE [LARGE SCALE GENOMIC DNA]</scope>
    <source>
        <strain evidence="4 5">TC1</strain>
    </source>
</reference>
<dbReference type="RefSeq" id="WP_011777191.1">
    <property type="nucleotide sequence ID" value="NC_008713.1"/>
</dbReference>
<evidence type="ECO:0000256" key="1">
    <source>
        <dbReference type="ARBA" id="ARBA00008898"/>
    </source>
</evidence>
<dbReference type="OrthoDB" id="9792858at2"/>
<evidence type="ECO:0000313" key="5">
    <source>
        <dbReference type="Proteomes" id="UP000000637"/>
    </source>
</evidence>
<proteinExistence type="inferred from homology"/>
<keyword evidence="2" id="KW-0560">Oxidoreductase</keyword>
<dbReference type="SUPFAM" id="SSF50475">
    <property type="entry name" value="FMN-binding split barrel"/>
    <property type="match status" value="1"/>
</dbReference>
<dbReference type="Gene3D" id="2.30.110.10">
    <property type="entry name" value="Electron Transport, Fmn-binding Protein, Chain A"/>
    <property type="match status" value="1"/>
</dbReference>
<dbReference type="eggNOG" id="COG1853">
    <property type="taxonomic scope" value="Bacteria"/>
</dbReference>
<evidence type="ECO:0000256" key="2">
    <source>
        <dbReference type="ARBA" id="ARBA00023002"/>
    </source>
</evidence>
<dbReference type="SMART" id="SM00903">
    <property type="entry name" value="Flavin_Reduct"/>
    <property type="match status" value="1"/>
</dbReference>
<evidence type="ECO:0000259" key="3">
    <source>
        <dbReference type="SMART" id="SM00903"/>
    </source>
</evidence>
<dbReference type="InterPro" id="IPR012349">
    <property type="entry name" value="Split_barrel_FMN-bd"/>
</dbReference>
<gene>
    <name evidence="4" type="ordered locus">AAur_pTC20124</name>
</gene>
<dbReference type="PANTHER" id="PTHR30466">
    <property type="entry name" value="FLAVIN REDUCTASE"/>
    <property type="match status" value="1"/>
</dbReference>
<keyword evidence="5" id="KW-1185">Reference proteome</keyword>
<dbReference type="InterPro" id="IPR050268">
    <property type="entry name" value="NADH-dep_flavin_reductase"/>
</dbReference>
<dbReference type="AlphaFoldDB" id="A1RDH2"/>
<comment type="similarity">
    <text evidence="1">Belongs to the non-flavoprotein flavin reductase family.</text>
</comment>
<protein>
    <submittedName>
        <fullName evidence="4">Flavin reductase like domain protein (Oxidoreductase)</fullName>
    </submittedName>
</protein>
<keyword evidence="4" id="KW-0614">Plasmid</keyword>
<dbReference type="InterPro" id="IPR002563">
    <property type="entry name" value="Flavin_Rdtase-like_dom"/>
</dbReference>
<dbReference type="GO" id="GO:0042602">
    <property type="term" value="F:riboflavin reductase (NADPH) activity"/>
    <property type="evidence" value="ECO:0007669"/>
    <property type="project" value="TreeGrafter"/>
</dbReference>
<organism evidence="4 5">
    <name type="scientific">Paenarthrobacter aurescens (strain TC1)</name>
    <dbReference type="NCBI Taxonomy" id="290340"/>
    <lineage>
        <taxon>Bacteria</taxon>
        <taxon>Bacillati</taxon>
        <taxon>Actinomycetota</taxon>
        <taxon>Actinomycetes</taxon>
        <taxon>Micrococcales</taxon>
        <taxon>Micrococcaceae</taxon>
        <taxon>Paenarthrobacter</taxon>
    </lineage>
</organism>
<dbReference type="Proteomes" id="UP000000637">
    <property type="component" value="Plasmid pTC2"/>
</dbReference>
<dbReference type="KEGG" id="aau:AAur_pTC20124"/>
<dbReference type="EMBL" id="CP000476">
    <property type="protein sequence ID" value="ABM10683.1"/>
    <property type="molecule type" value="Genomic_DNA"/>
</dbReference>
<feature type="domain" description="Flavin reductase like" evidence="3">
    <location>
        <begin position="15"/>
        <end position="158"/>
    </location>
</feature>
<sequence length="160" mass="16972">MTEALLDQGTLQTAFGCFPSGVTALCAELEGTPVGMAVSSFTSVSLDPPLISVSIQDTSRTWVDLRRASHIGVSVLADDHGDYCRKLSLKEGDRFEGVPWAASTTGAVYIEGAAATFECTLHEEIRAGDHSIALLEVQALTASPDSTPLVFHSSKFKQLA</sequence>
<name>A1RDH2_PAEAT</name>
<dbReference type="GO" id="GO:0010181">
    <property type="term" value="F:FMN binding"/>
    <property type="evidence" value="ECO:0007669"/>
    <property type="project" value="InterPro"/>
</dbReference>
<dbReference type="HOGENOM" id="CLU_059021_1_3_11"/>
<dbReference type="PANTHER" id="PTHR30466:SF11">
    <property type="entry name" value="FLAVIN-DEPENDENT MONOOXYGENASE, REDUCTASE SUBUNIT HSAB"/>
    <property type="match status" value="1"/>
</dbReference>